<evidence type="ECO:0000259" key="1">
    <source>
        <dbReference type="Pfam" id="PF04471"/>
    </source>
</evidence>
<evidence type="ECO:0000313" key="2">
    <source>
        <dbReference type="EMBL" id="MYN00838.1"/>
    </source>
</evidence>
<protein>
    <recommendedName>
        <fullName evidence="1">Restriction endonuclease type IV Mrr domain-containing protein</fullName>
    </recommendedName>
</protein>
<dbReference type="InterPro" id="IPR011335">
    <property type="entry name" value="Restrct_endonuc-II-like"/>
</dbReference>
<evidence type="ECO:0000313" key="3">
    <source>
        <dbReference type="Proteomes" id="UP000448575"/>
    </source>
</evidence>
<gene>
    <name evidence="2" type="ORF">GTP41_01870</name>
</gene>
<feature type="domain" description="Restriction endonuclease type IV Mrr" evidence="1">
    <location>
        <begin position="145"/>
        <end position="249"/>
    </location>
</feature>
<dbReference type="Pfam" id="PF04471">
    <property type="entry name" value="Mrr_cat"/>
    <property type="match status" value="1"/>
</dbReference>
<reference evidence="2 3" key="1">
    <citation type="submission" date="2019-12" db="EMBL/GenBank/DDBJ databases">
        <title>Novel species isolated from a subtropical stream in China.</title>
        <authorList>
            <person name="Lu H."/>
        </authorList>
    </citation>
    <scope>NUCLEOTIDE SEQUENCE [LARGE SCALE GENOMIC DNA]</scope>
    <source>
        <strain evidence="2 3">DS3</strain>
    </source>
</reference>
<organism evidence="2 3">
    <name type="scientific">Pseudoduganella guangdongensis</name>
    <dbReference type="NCBI Taxonomy" id="2692179"/>
    <lineage>
        <taxon>Bacteria</taxon>
        <taxon>Pseudomonadati</taxon>
        <taxon>Pseudomonadota</taxon>
        <taxon>Betaproteobacteria</taxon>
        <taxon>Burkholderiales</taxon>
        <taxon>Oxalobacteraceae</taxon>
        <taxon>Telluria group</taxon>
        <taxon>Pseudoduganella</taxon>
    </lineage>
</organism>
<dbReference type="AlphaFoldDB" id="A0A6N9HBF8"/>
<name>A0A6N9HBF8_9BURK</name>
<dbReference type="InterPro" id="IPR007560">
    <property type="entry name" value="Restrct_endonuc_IV_Mrr"/>
</dbReference>
<dbReference type="GO" id="GO:0003677">
    <property type="term" value="F:DNA binding"/>
    <property type="evidence" value="ECO:0007669"/>
    <property type="project" value="InterPro"/>
</dbReference>
<proteinExistence type="predicted"/>
<sequence length="282" mass="31591">MRFIDDVFDMGGGYVLDFSDRTFAAFFAEELNIDITEQQYYRDGTSKAKRLRCFLQIVDKATLVRTLKALWNYREAIRQRTNEQDKVVNAHGRFLDLLNRIQGTQPAAAPVAPAVPKPAFNRELISQLKADLLALAALAPQPRGFAYEKFLKKLFDAFGLEARQAFRLHGEQIDGSFQLGHETYLLEAKWQGAPIGAADLHVFEGKIGEKAAWARGLFVSDSGFTAEGIAAFGRGKSLICMSGLDLYDLLNREIPLNHVLERKVRHAAETGAPFVQVRDLFP</sequence>
<dbReference type="GO" id="GO:0009307">
    <property type="term" value="P:DNA restriction-modification system"/>
    <property type="evidence" value="ECO:0007669"/>
    <property type="project" value="InterPro"/>
</dbReference>
<dbReference type="EMBL" id="WWCJ01000001">
    <property type="protein sequence ID" value="MYN00838.1"/>
    <property type="molecule type" value="Genomic_DNA"/>
</dbReference>
<comment type="caution">
    <text evidence="2">The sequence shown here is derived from an EMBL/GenBank/DDBJ whole genome shotgun (WGS) entry which is preliminary data.</text>
</comment>
<keyword evidence="3" id="KW-1185">Reference proteome</keyword>
<dbReference type="SUPFAM" id="SSF52980">
    <property type="entry name" value="Restriction endonuclease-like"/>
    <property type="match status" value="1"/>
</dbReference>
<accession>A0A6N9HBF8</accession>
<dbReference type="Proteomes" id="UP000448575">
    <property type="component" value="Unassembled WGS sequence"/>
</dbReference>
<dbReference type="GO" id="GO:0004519">
    <property type="term" value="F:endonuclease activity"/>
    <property type="evidence" value="ECO:0007669"/>
    <property type="project" value="InterPro"/>
</dbReference>